<dbReference type="PANTHER" id="PTHR24421">
    <property type="entry name" value="NITRATE/NITRITE SENSOR PROTEIN NARX-RELATED"/>
    <property type="match status" value="1"/>
</dbReference>
<organism evidence="8 9">
    <name type="scientific">Aquisalinus flavus</name>
    <dbReference type="NCBI Taxonomy" id="1526572"/>
    <lineage>
        <taxon>Bacteria</taxon>
        <taxon>Pseudomonadati</taxon>
        <taxon>Pseudomonadota</taxon>
        <taxon>Alphaproteobacteria</taxon>
        <taxon>Parvularculales</taxon>
        <taxon>Parvularculaceae</taxon>
        <taxon>Aquisalinus</taxon>
    </lineage>
</organism>
<gene>
    <name evidence="8" type="ORF">GCM10011342_15850</name>
</gene>
<dbReference type="Gene3D" id="1.20.5.1930">
    <property type="match status" value="1"/>
</dbReference>
<dbReference type="SUPFAM" id="SSF55874">
    <property type="entry name" value="ATPase domain of HSP90 chaperone/DNA topoisomerase II/histidine kinase"/>
    <property type="match status" value="1"/>
</dbReference>
<keyword evidence="9" id="KW-1185">Reference proteome</keyword>
<dbReference type="InterPro" id="IPR003660">
    <property type="entry name" value="HAMP_dom"/>
</dbReference>
<dbReference type="RefSeq" id="WP_188158937.1">
    <property type="nucleotide sequence ID" value="NZ_BMGH01000001.1"/>
</dbReference>
<reference evidence="8" key="2">
    <citation type="submission" date="2020-09" db="EMBL/GenBank/DDBJ databases">
        <authorList>
            <person name="Sun Q."/>
            <person name="Zhou Y."/>
        </authorList>
    </citation>
    <scope>NUCLEOTIDE SEQUENCE</scope>
    <source>
        <strain evidence="8">CGMCC 1.12921</strain>
    </source>
</reference>
<comment type="subcellular location">
    <subcellularLocation>
        <location evidence="1">Membrane</location>
    </subcellularLocation>
</comment>
<evidence type="ECO:0000259" key="7">
    <source>
        <dbReference type="PROSITE" id="PS50885"/>
    </source>
</evidence>
<protein>
    <recommendedName>
        <fullName evidence="7">HAMP domain-containing protein</fullName>
    </recommendedName>
</protein>
<evidence type="ECO:0000256" key="3">
    <source>
        <dbReference type="ARBA" id="ARBA00022679"/>
    </source>
</evidence>
<keyword evidence="6" id="KW-0812">Transmembrane</keyword>
<evidence type="ECO:0000313" key="8">
    <source>
        <dbReference type="EMBL" id="GGD07799.1"/>
    </source>
</evidence>
<feature type="transmembrane region" description="Helical" evidence="6">
    <location>
        <begin position="258"/>
        <end position="281"/>
    </location>
</feature>
<dbReference type="InterPro" id="IPR036890">
    <property type="entry name" value="HATPase_C_sf"/>
</dbReference>
<keyword evidence="4" id="KW-0418">Kinase</keyword>
<feature type="transmembrane region" description="Helical" evidence="6">
    <location>
        <begin position="80"/>
        <end position="98"/>
    </location>
</feature>
<dbReference type="SMART" id="SM00304">
    <property type="entry name" value="HAMP"/>
    <property type="match status" value="1"/>
</dbReference>
<dbReference type="InterPro" id="IPR050482">
    <property type="entry name" value="Sensor_HK_TwoCompSys"/>
</dbReference>
<feature type="transmembrane region" description="Helical" evidence="6">
    <location>
        <begin position="41"/>
        <end position="60"/>
    </location>
</feature>
<evidence type="ECO:0000256" key="4">
    <source>
        <dbReference type="ARBA" id="ARBA00022777"/>
    </source>
</evidence>
<dbReference type="InterPro" id="IPR011712">
    <property type="entry name" value="Sig_transdc_His_kin_sub3_dim/P"/>
</dbReference>
<keyword evidence="5" id="KW-0902">Two-component regulatory system</keyword>
<feature type="transmembrane region" description="Helical" evidence="6">
    <location>
        <begin position="110"/>
        <end position="128"/>
    </location>
</feature>
<dbReference type="PROSITE" id="PS50885">
    <property type="entry name" value="HAMP"/>
    <property type="match status" value="1"/>
</dbReference>
<keyword evidence="6" id="KW-0472">Membrane</keyword>
<feature type="transmembrane region" description="Helical" evidence="6">
    <location>
        <begin position="201"/>
        <end position="224"/>
    </location>
</feature>
<dbReference type="SUPFAM" id="SSF158472">
    <property type="entry name" value="HAMP domain-like"/>
    <property type="match status" value="1"/>
</dbReference>
<dbReference type="Pfam" id="PF00672">
    <property type="entry name" value="HAMP"/>
    <property type="match status" value="1"/>
</dbReference>
<dbReference type="Pfam" id="PF02518">
    <property type="entry name" value="HATPase_c"/>
    <property type="match status" value="1"/>
</dbReference>
<evidence type="ECO:0000313" key="9">
    <source>
        <dbReference type="Proteomes" id="UP000613582"/>
    </source>
</evidence>
<keyword evidence="6" id="KW-1133">Transmembrane helix</keyword>
<feature type="transmembrane region" description="Helical" evidence="6">
    <location>
        <begin position="6"/>
        <end position="29"/>
    </location>
</feature>
<dbReference type="CDD" id="cd06225">
    <property type="entry name" value="HAMP"/>
    <property type="match status" value="1"/>
</dbReference>
<evidence type="ECO:0000256" key="2">
    <source>
        <dbReference type="ARBA" id="ARBA00022553"/>
    </source>
</evidence>
<dbReference type="GO" id="GO:0046983">
    <property type="term" value="F:protein dimerization activity"/>
    <property type="evidence" value="ECO:0007669"/>
    <property type="project" value="InterPro"/>
</dbReference>
<dbReference type="InterPro" id="IPR003594">
    <property type="entry name" value="HATPase_dom"/>
</dbReference>
<dbReference type="GO" id="GO:0000155">
    <property type="term" value="F:phosphorelay sensor kinase activity"/>
    <property type="evidence" value="ECO:0007669"/>
    <property type="project" value="InterPro"/>
</dbReference>
<dbReference type="EMBL" id="BMGH01000001">
    <property type="protein sequence ID" value="GGD07799.1"/>
    <property type="molecule type" value="Genomic_DNA"/>
</dbReference>
<dbReference type="GO" id="GO:0016020">
    <property type="term" value="C:membrane"/>
    <property type="evidence" value="ECO:0007669"/>
    <property type="project" value="UniProtKB-SubCell"/>
</dbReference>
<dbReference type="AlphaFoldDB" id="A0A8J2V5H1"/>
<proteinExistence type="predicted"/>
<dbReference type="Pfam" id="PF07730">
    <property type="entry name" value="HisKA_3"/>
    <property type="match status" value="1"/>
</dbReference>
<dbReference type="CDD" id="cd16917">
    <property type="entry name" value="HATPase_UhpB-NarQ-NarX-like"/>
    <property type="match status" value="1"/>
</dbReference>
<keyword evidence="3" id="KW-0808">Transferase</keyword>
<evidence type="ECO:0000256" key="5">
    <source>
        <dbReference type="ARBA" id="ARBA00023012"/>
    </source>
</evidence>
<feature type="transmembrane region" description="Helical" evidence="6">
    <location>
        <begin position="512"/>
        <end position="535"/>
    </location>
</feature>
<sequence length="813" mass="89645">MSVFLWTPFSISFLVQLLLGTICTGYLFFRLVTESRRGRMMVSNVAVTAAAFSLTCFIGLNFLAETLHPDLATWCLPWEAPFGTVALLAITVFVYNYPVPLVRLRSVESIVVAGLSLLYLMVEVWAAVWRVQSQSQGFVEYRPGVLDLVQLMTALWLLVVMVRQYLRAVRRDAAAGVTPGVSLWRLVTGEGLPTRASSVRAFLIVSLIPVAAIVLLTLRSYWILGGVATEIGLCWLMLLVLCGFSLVYLNYIPERSSFLTKITGVTLTTLLSILCGISWIIGTVYAEAFDNDGIPESGTAIRFQLRSDDSYFVSNTAFRFDNDLGDRQPGAFAVDLDPVFPFYGVERNRLFVDPNGIVSFDGPSSLRHVTDRFGGTGAIFPLVLDTAFRADVADSVAGEPESGLYFRQATDRILLTWYNASQRAAPDALYTYQVALYPNGVIEIAYRTVPDTVRANVISPLSSPALAGITPGWLNGEIDRVTFGSDLPLDARPMTGLVEDYRLAFLIYLNQIYTPVAAFTLLMTLAVSALMPLIFQRTLVRPLNRLLEGVQSFRRGTYPGAMRIFYKDEIGFLTRAFSEMANAQIALVQSLEDQVAARTQAAVSLADRNARLEERNHLSGELHDAVSQKLFSATMIADRVSGLVTDGDRTITTALSEIRGLNRAALSEMRMLMADMRPGGNCAETLGFSLKALVSSVAAAERFRIQLQVEGDTRLPDAVHKVFYRIAQESLNNIVKHSEAESVTIFLDALPSQSILSIFDDGQGFELDKVPEGCLGLEIMRERVQKIGGNLEIFSAPGQGTSLTLIWYERDIV</sequence>
<keyword evidence="2" id="KW-0597">Phosphoprotein</keyword>
<feature type="transmembrane region" description="Helical" evidence="6">
    <location>
        <begin position="148"/>
        <end position="166"/>
    </location>
</feature>
<evidence type="ECO:0000256" key="1">
    <source>
        <dbReference type="ARBA" id="ARBA00004370"/>
    </source>
</evidence>
<dbReference type="Gene3D" id="6.10.340.10">
    <property type="match status" value="1"/>
</dbReference>
<dbReference type="Gene3D" id="3.30.565.10">
    <property type="entry name" value="Histidine kinase-like ATPase, C-terminal domain"/>
    <property type="match status" value="1"/>
</dbReference>
<reference evidence="8" key="1">
    <citation type="journal article" date="2014" name="Int. J. Syst. Evol. Microbiol.">
        <title>Complete genome sequence of Corynebacterium casei LMG S-19264T (=DSM 44701T), isolated from a smear-ripened cheese.</title>
        <authorList>
            <consortium name="US DOE Joint Genome Institute (JGI-PGF)"/>
            <person name="Walter F."/>
            <person name="Albersmeier A."/>
            <person name="Kalinowski J."/>
            <person name="Ruckert C."/>
        </authorList>
    </citation>
    <scope>NUCLEOTIDE SEQUENCE</scope>
    <source>
        <strain evidence="8">CGMCC 1.12921</strain>
    </source>
</reference>
<comment type="caution">
    <text evidence="8">The sequence shown here is derived from an EMBL/GenBank/DDBJ whole genome shotgun (WGS) entry which is preliminary data.</text>
</comment>
<accession>A0A8J2V5H1</accession>
<evidence type="ECO:0000256" key="6">
    <source>
        <dbReference type="SAM" id="Phobius"/>
    </source>
</evidence>
<name>A0A8J2V5H1_9PROT</name>
<dbReference type="Proteomes" id="UP000613582">
    <property type="component" value="Unassembled WGS sequence"/>
</dbReference>
<feature type="domain" description="HAMP" evidence="7">
    <location>
        <begin position="537"/>
        <end position="589"/>
    </location>
</feature>
<feature type="transmembrane region" description="Helical" evidence="6">
    <location>
        <begin position="230"/>
        <end position="251"/>
    </location>
</feature>